<keyword evidence="3" id="KW-1185">Reference proteome</keyword>
<evidence type="ECO:0000256" key="1">
    <source>
        <dbReference type="SAM" id="Phobius"/>
    </source>
</evidence>
<keyword evidence="1" id="KW-0812">Transmembrane</keyword>
<organism evidence="2 3">
    <name type="scientific">Molorchus minor</name>
    <dbReference type="NCBI Taxonomy" id="1323400"/>
    <lineage>
        <taxon>Eukaryota</taxon>
        <taxon>Metazoa</taxon>
        <taxon>Ecdysozoa</taxon>
        <taxon>Arthropoda</taxon>
        <taxon>Hexapoda</taxon>
        <taxon>Insecta</taxon>
        <taxon>Pterygota</taxon>
        <taxon>Neoptera</taxon>
        <taxon>Endopterygota</taxon>
        <taxon>Coleoptera</taxon>
        <taxon>Polyphaga</taxon>
        <taxon>Cucujiformia</taxon>
        <taxon>Chrysomeloidea</taxon>
        <taxon>Cerambycidae</taxon>
        <taxon>Lamiinae</taxon>
        <taxon>Monochamini</taxon>
        <taxon>Molorchus</taxon>
    </lineage>
</organism>
<dbReference type="CDD" id="cd16021">
    <property type="entry name" value="ALP_like"/>
    <property type="match status" value="1"/>
</dbReference>
<gene>
    <name evidence="2" type="ORF">NQ317_005892</name>
</gene>
<dbReference type="InterPro" id="IPR017850">
    <property type="entry name" value="Alkaline_phosphatase_core_sf"/>
</dbReference>
<name>A0ABQ9JZX5_9CUCU</name>
<comment type="caution">
    <text evidence="2">The sequence shown here is derived from an EMBL/GenBank/DDBJ whole genome shotgun (WGS) entry which is preliminary data.</text>
</comment>
<dbReference type="InterPro" id="IPR004245">
    <property type="entry name" value="DUF229"/>
</dbReference>
<dbReference type="PANTHER" id="PTHR10974">
    <property type="entry name" value="FI08016P-RELATED"/>
    <property type="match status" value="1"/>
</dbReference>
<protein>
    <recommendedName>
        <fullName evidence="4">DUF229 domain containing protein</fullName>
    </recommendedName>
</protein>
<dbReference type="Gene3D" id="3.40.720.10">
    <property type="entry name" value="Alkaline Phosphatase, subunit A"/>
    <property type="match status" value="1"/>
</dbReference>
<keyword evidence="1" id="KW-1133">Transmembrane helix</keyword>
<evidence type="ECO:0000313" key="2">
    <source>
        <dbReference type="EMBL" id="KAJ8983427.1"/>
    </source>
</evidence>
<evidence type="ECO:0008006" key="4">
    <source>
        <dbReference type="Google" id="ProtNLM"/>
    </source>
</evidence>
<evidence type="ECO:0000313" key="3">
    <source>
        <dbReference type="Proteomes" id="UP001162164"/>
    </source>
</evidence>
<feature type="transmembrane region" description="Helical" evidence="1">
    <location>
        <begin position="21"/>
        <end position="41"/>
    </location>
</feature>
<sequence>MLVTLSNGMEIDDTKIRVPPLLWIPLLVCGALLFFIDVFQIRNFSLVVTTTSVAKISEVESLTGYAINTPGCKIPDMDPFDQHIKMFIEKPTLPICNNGTPALFESNLTSIYLKNSSLRYYNSISNVEDLRCCYKAFWRREPKDNENDNKIELSTECKSVTKSADISDEFINVVCSYENVTVYNDMFSFVPVKNNIGKPKTGNPTPLNILVVGLDAVSRLNLRRQMPKTVNYLKELDAVELLGYNKVGDNTFPNLIPVLTGMTENELRNSCWHETQDHFDDCDFIWNYYKKNDYVTVYGEDSSWMGLFNYQRMGFRKQPTDYGYSYFNRKSEQDIGNSHHMNVDECEGARHVYKDLLEYIKKFKQFAIFWLLLGASLSHDFLNKPSLGDDDYYAFFKALKKEGHLESTALFFISDHGIRWGDIRQTYQGRMEERLPFVILYLPKWYKEQNHRAYKNLERNVRRLTTPFDLRDAKRLSRGYSLFSEITKERTCEDAAIDSHWCTCQQGIEIEKSASIVTEASNYAINYINLQLEGYAQCAKLTLDSISDVRLMTYSETVAEGKNKIQDYMITFSTVPGKGIFEVTVRHSEEESQFSVMGTISRLNLYGTQSSCITDFHLKLYCYCKNVLQ</sequence>
<keyword evidence="1" id="KW-0472">Membrane</keyword>
<dbReference type="Pfam" id="PF02995">
    <property type="entry name" value="DUF229"/>
    <property type="match status" value="2"/>
</dbReference>
<proteinExistence type="predicted"/>
<dbReference type="Proteomes" id="UP001162164">
    <property type="component" value="Unassembled WGS sequence"/>
</dbReference>
<accession>A0ABQ9JZX5</accession>
<dbReference type="EMBL" id="JAPWTJ010000076">
    <property type="protein sequence ID" value="KAJ8983427.1"/>
    <property type="molecule type" value="Genomic_DNA"/>
</dbReference>
<reference evidence="2" key="1">
    <citation type="journal article" date="2023" name="Insect Mol. Biol.">
        <title>Genome sequencing provides insights into the evolution of gene families encoding plant cell wall-degrading enzymes in longhorned beetles.</title>
        <authorList>
            <person name="Shin N.R."/>
            <person name="Okamura Y."/>
            <person name="Kirsch R."/>
            <person name="Pauchet Y."/>
        </authorList>
    </citation>
    <scope>NUCLEOTIDE SEQUENCE</scope>
    <source>
        <strain evidence="2">MMC_N1</strain>
    </source>
</reference>
<dbReference type="PANTHER" id="PTHR10974:SF1">
    <property type="entry name" value="FI08016P-RELATED"/>
    <property type="match status" value="1"/>
</dbReference>
<dbReference type="SUPFAM" id="SSF53649">
    <property type="entry name" value="Alkaline phosphatase-like"/>
    <property type="match status" value="1"/>
</dbReference>